<dbReference type="InterPro" id="IPR000897">
    <property type="entry name" value="SRP54_GTPase_dom"/>
</dbReference>
<feature type="domain" description="SRP54-type proteins GTP-binding" evidence="10">
    <location>
        <begin position="275"/>
        <end position="288"/>
    </location>
</feature>
<evidence type="ECO:0000256" key="5">
    <source>
        <dbReference type="ARBA" id="ARBA00022741"/>
    </source>
</evidence>
<dbReference type="PANTHER" id="PTHR43134:SF1">
    <property type="entry name" value="SIGNAL RECOGNITION PARTICLE RECEPTOR SUBUNIT ALPHA"/>
    <property type="match status" value="1"/>
</dbReference>
<dbReference type="GO" id="GO:0005737">
    <property type="term" value="C:cytoplasm"/>
    <property type="evidence" value="ECO:0007669"/>
    <property type="project" value="UniProtKB-ARBA"/>
</dbReference>
<dbReference type="Pfam" id="PF02881">
    <property type="entry name" value="SRP54_N"/>
    <property type="match status" value="1"/>
</dbReference>
<dbReference type="HAMAP" id="MF_00920">
    <property type="entry name" value="FtsY"/>
    <property type="match status" value="1"/>
</dbReference>
<dbReference type="PANTHER" id="PTHR43134">
    <property type="entry name" value="SIGNAL RECOGNITION PARTICLE RECEPTOR SUBUNIT ALPHA"/>
    <property type="match status" value="1"/>
</dbReference>
<dbReference type="SUPFAM" id="SSF52540">
    <property type="entry name" value="P-loop containing nucleoside triphosphate hydrolases"/>
    <property type="match status" value="1"/>
</dbReference>
<evidence type="ECO:0000256" key="7">
    <source>
        <dbReference type="ARBA" id="ARBA00023134"/>
    </source>
</evidence>
<name>A0A381QKM9_9ZZZZ</name>
<dbReference type="CDD" id="cd17874">
    <property type="entry name" value="FtsY"/>
    <property type="match status" value="1"/>
</dbReference>
<proteinExistence type="inferred from homology"/>
<keyword evidence="7" id="KW-0342">GTP-binding</keyword>
<dbReference type="SMART" id="SM00382">
    <property type="entry name" value="AAA"/>
    <property type="match status" value="1"/>
</dbReference>
<sequence>MNIFQKLRSRLDVNNWFNDEFSKLSSSTRIDIEFIEALESQLIMSDLGITTTSKIMSQLNQNLTQKKIKNIDELRINLKNIMLDILGPVEIKLNPECESNPFVILMVGVNGTGKTTTIGKLSKYYAKKGYSVMLAAGDTFRAGAEKQLEKWADDNDISTIGQKTGSDPAAVIFDAYKSAKEKNIDVLFADTAGRLQNQQTLMDELEKIKRVLRKQNPDAPHEIMLVLDASLGQNTLLQAEKFHQTLGITGLTITKLDGTAKGGILIAISEKLKIPIRFIGTGESVSDIQLFDRKQYVNALLNLNENE</sequence>
<comment type="similarity">
    <text evidence="2">Belongs to the GTP-binding SRP family.</text>
</comment>
<evidence type="ECO:0000256" key="2">
    <source>
        <dbReference type="ARBA" id="ARBA00008531"/>
    </source>
</evidence>
<dbReference type="Gene3D" id="3.40.50.300">
    <property type="entry name" value="P-loop containing nucleotide triphosphate hydrolases"/>
    <property type="match status" value="1"/>
</dbReference>
<dbReference type="Gene3D" id="1.20.120.140">
    <property type="entry name" value="Signal recognition particle SRP54, nucleotide-binding domain"/>
    <property type="match status" value="1"/>
</dbReference>
<dbReference type="AlphaFoldDB" id="A0A381QKM9"/>
<evidence type="ECO:0000256" key="1">
    <source>
        <dbReference type="ARBA" id="ARBA00004413"/>
    </source>
</evidence>
<evidence type="ECO:0000259" key="10">
    <source>
        <dbReference type="PROSITE" id="PS00300"/>
    </source>
</evidence>
<dbReference type="GO" id="GO:0005525">
    <property type="term" value="F:GTP binding"/>
    <property type="evidence" value="ECO:0007669"/>
    <property type="project" value="UniProtKB-KW"/>
</dbReference>
<accession>A0A381QKM9</accession>
<evidence type="ECO:0000256" key="8">
    <source>
        <dbReference type="ARBA" id="ARBA00023136"/>
    </source>
</evidence>
<dbReference type="GO" id="GO:0005886">
    <property type="term" value="C:plasma membrane"/>
    <property type="evidence" value="ECO:0007669"/>
    <property type="project" value="UniProtKB-SubCell"/>
</dbReference>
<dbReference type="Pfam" id="PF00448">
    <property type="entry name" value="SRP54"/>
    <property type="match status" value="1"/>
</dbReference>
<dbReference type="InterPro" id="IPR013822">
    <property type="entry name" value="Signal_recog_particl_SRP54_hlx"/>
</dbReference>
<gene>
    <name evidence="11" type="ORF">METZ01_LOCUS31007</name>
</gene>
<keyword evidence="8" id="KW-0472">Membrane</keyword>
<dbReference type="NCBIfam" id="TIGR00064">
    <property type="entry name" value="ftsY"/>
    <property type="match status" value="1"/>
</dbReference>
<dbReference type="InterPro" id="IPR003593">
    <property type="entry name" value="AAA+_ATPase"/>
</dbReference>
<dbReference type="EMBL" id="UINC01001342">
    <property type="protein sequence ID" value="SUZ78153.1"/>
    <property type="molecule type" value="Genomic_DNA"/>
</dbReference>
<keyword evidence="9" id="KW-0675">Receptor</keyword>
<reference evidence="11" key="1">
    <citation type="submission" date="2018-05" db="EMBL/GenBank/DDBJ databases">
        <authorList>
            <person name="Lanie J.A."/>
            <person name="Ng W.-L."/>
            <person name="Kazmierczak K.M."/>
            <person name="Andrzejewski T.M."/>
            <person name="Davidsen T.M."/>
            <person name="Wayne K.J."/>
            <person name="Tettelin H."/>
            <person name="Glass J.I."/>
            <person name="Rusch D."/>
            <person name="Podicherti R."/>
            <person name="Tsui H.-C.T."/>
            <person name="Winkler M.E."/>
        </authorList>
    </citation>
    <scope>NUCLEOTIDE SEQUENCE</scope>
</reference>
<dbReference type="InterPro" id="IPR027417">
    <property type="entry name" value="P-loop_NTPase"/>
</dbReference>
<dbReference type="SMART" id="SM00962">
    <property type="entry name" value="SRP54"/>
    <property type="match status" value="1"/>
</dbReference>
<keyword evidence="6" id="KW-0378">Hydrolase</keyword>
<dbReference type="InterPro" id="IPR004390">
    <property type="entry name" value="SR_rcpt_FtsY"/>
</dbReference>
<evidence type="ECO:0000256" key="4">
    <source>
        <dbReference type="ARBA" id="ARBA00022490"/>
    </source>
</evidence>
<keyword evidence="5" id="KW-0547">Nucleotide-binding</keyword>
<evidence type="ECO:0000256" key="3">
    <source>
        <dbReference type="ARBA" id="ARBA00022475"/>
    </source>
</evidence>
<dbReference type="FunFam" id="3.40.50.300:FF:000053">
    <property type="entry name" value="Signal recognition particle receptor FtsY"/>
    <property type="match status" value="1"/>
</dbReference>
<organism evidence="11">
    <name type="scientific">marine metagenome</name>
    <dbReference type="NCBI Taxonomy" id="408172"/>
    <lineage>
        <taxon>unclassified sequences</taxon>
        <taxon>metagenomes</taxon>
        <taxon>ecological metagenomes</taxon>
    </lineage>
</organism>
<dbReference type="GO" id="GO:0003924">
    <property type="term" value="F:GTPase activity"/>
    <property type="evidence" value="ECO:0007669"/>
    <property type="project" value="TreeGrafter"/>
</dbReference>
<dbReference type="GO" id="GO:0006614">
    <property type="term" value="P:SRP-dependent cotranslational protein targeting to membrane"/>
    <property type="evidence" value="ECO:0007669"/>
    <property type="project" value="InterPro"/>
</dbReference>
<dbReference type="InterPro" id="IPR036225">
    <property type="entry name" value="SRP/SRP_N"/>
</dbReference>
<dbReference type="GO" id="GO:0005047">
    <property type="term" value="F:signal recognition particle binding"/>
    <property type="evidence" value="ECO:0007669"/>
    <property type="project" value="TreeGrafter"/>
</dbReference>
<keyword evidence="3" id="KW-1003">Cell membrane</keyword>
<evidence type="ECO:0000256" key="6">
    <source>
        <dbReference type="ARBA" id="ARBA00022801"/>
    </source>
</evidence>
<keyword evidence="4" id="KW-0963">Cytoplasm</keyword>
<protein>
    <recommendedName>
        <fullName evidence="10">SRP54-type proteins GTP-binding domain-containing protein</fullName>
    </recommendedName>
</protein>
<evidence type="ECO:0000313" key="11">
    <source>
        <dbReference type="EMBL" id="SUZ78153.1"/>
    </source>
</evidence>
<dbReference type="PROSITE" id="PS00300">
    <property type="entry name" value="SRP54"/>
    <property type="match status" value="1"/>
</dbReference>
<dbReference type="SUPFAM" id="SSF47364">
    <property type="entry name" value="Domain of the SRP/SRP receptor G-proteins"/>
    <property type="match status" value="1"/>
</dbReference>
<dbReference type="InterPro" id="IPR042101">
    <property type="entry name" value="SRP54_N_sf"/>
</dbReference>
<evidence type="ECO:0000256" key="9">
    <source>
        <dbReference type="ARBA" id="ARBA00023170"/>
    </source>
</evidence>
<comment type="subcellular location">
    <subcellularLocation>
        <location evidence="1">Cell membrane</location>
        <topology evidence="1">Peripheral membrane protein</topology>
        <orientation evidence="1">Cytoplasmic side</orientation>
    </subcellularLocation>
</comment>